<evidence type="ECO:0000313" key="2">
    <source>
        <dbReference type="EMBL" id="USW53060.1"/>
    </source>
</evidence>
<dbReference type="Proteomes" id="UP001056384">
    <property type="component" value="Chromosome 5"/>
</dbReference>
<protein>
    <submittedName>
        <fullName evidence="2">F-box domain-containing protein</fullName>
    </submittedName>
</protein>
<evidence type="ECO:0000259" key="1">
    <source>
        <dbReference type="Pfam" id="PF00646"/>
    </source>
</evidence>
<accession>A0A9Q9AQ68</accession>
<evidence type="ECO:0000313" key="3">
    <source>
        <dbReference type="Proteomes" id="UP001056384"/>
    </source>
</evidence>
<reference evidence="2" key="1">
    <citation type="submission" date="2022-06" db="EMBL/GenBank/DDBJ databases">
        <title>Complete genome sequences of two strains of the flax pathogen Septoria linicola.</title>
        <authorList>
            <person name="Lapalu N."/>
            <person name="Simon A."/>
            <person name="Demenou B."/>
            <person name="Paumier D."/>
            <person name="Guillot M.-P."/>
            <person name="Gout L."/>
            <person name="Valade R."/>
        </authorList>
    </citation>
    <scope>NUCLEOTIDE SEQUENCE</scope>
    <source>
        <strain evidence="2">SE15195</strain>
    </source>
</reference>
<name>A0A9Q9AQ68_9PEZI</name>
<dbReference type="AlphaFoldDB" id="A0A9Q9AQ68"/>
<gene>
    <name evidence="2" type="ORF">Slin15195_G063790</name>
</gene>
<dbReference type="Pfam" id="PF00646">
    <property type="entry name" value="F-box"/>
    <property type="match status" value="1"/>
</dbReference>
<keyword evidence="3" id="KW-1185">Reference proteome</keyword>
<dbReference type="InterPro" id="IPR001810">
    <property type="entry name" value="F-box_dom"/>
</dbReference>
<feature type="domain" description="F-box" evidence="1">
    <location>
        <begin position="75"/>
        <end position="108"/>
    </location>
</feature>
<organism evidence="2 3">
    <name type="scientific">Septoria linicola</name>
    <dbReference type="NCBI Taxonomy" id="215465"/>
    <lineage>
        <taxon>Eukaryota</taxon>
        <taxon>Fungi</taxon>
        <taxon>Dikarya</taxon>
        <taxon>Ascomycota</taxon>
        <taxon>Pezizomycotina</taxon>
        <taxon>Dothideomycetes</taxon>
        <taxon>Dothideomycetidae</taxon>
        <taxon>Mycosphaerellales</taxon>
        <taxon>Mycosphaerellaceae</taxon>
        <taxon>Septoria</taxon>
    </lineage>
</organism>
<sequence>MAQPLCACDQPMASEQQRNFAFEASRLCYKFKTAESFDPFDLTFLCTAPPTTINKITELCAQARDSPSTRVFKTYELLENILLHLPLRTLLLSQRVNKSFQDVICRSQKIKQALFLEPCSPHVVVEGLVDNVIKHSSGGSATFRFKAWMLEAGVLHVTPAVNPFLAS</sequence>
<proteinExistence type="predicted"/>
<dbReference type="InterPro" id="IPR036047">
    <property type="entry name" value="F-box-like_dom_sf"/>
</dbReference>
<dbReference type="SUPFAM" id="SSF81383">
    <property type="entry name" value="F-box domain"/>
    <property type="match status" value="1"/>
</dbReference>
<dbReference type="EMBL" id="CP099422">
    <property type="protein sequence ID" value="USW53060.1"/>
    <property type="molecule type" value="Genomic_DNA"/>
</dbReference>